<feature type="region of interest" description="Disordered" evidence="1">
    <location>
        <begin position="90"/>
        <end position="111"/>
    </location>
</feature>
<sequence>MNLAKWLEAVKHYSKTLLLLLGLLILAACGSSPRPNVQDIQDNQGGGVNTQAVTPVLILYPDGLGTFAESDGVSLQGKAKIGSVQLKPGLAYDSSTRPKKSAKDKRGQTGAQALGDVQTQAFSYPDAAQIYAIMLTNLLGRYADVVVTRKAISAYTAGEANQYYRTFYIGSTYEDPIPPAFISDIMAGAKVTWLNYNIWRLDNAAIGASLSQLGLRYVALYPEYQPSEFSTGFNRIDYRGYAFKKYIPGLLEVPIEMMEVAPESPSVIVHAWARNSAGRQIPYALQSGNFWYIADNPFTYIHEQDRYLIFADLIAPMMGRDTTCAPRALARMEDLSPNDQGADLKRMLDIINRVGIPFLATAIPLYIDNNTTPVTQIRWTQNSGALAQLRRIPRIRGRIFQHGYTHQFENLKNPSGISGDDWEFWRVELDASGNRITSTPIPGMTASSALQRIQTGRSILSSLSTALSNLTPVGWTTPHYEADPSYYATFNQTYNRAMERRIYRVGSVIAGQFFPYPVRDVNGTLMLPENLGSVQPNYLLPMVEEAARANRVLRCPWAGHFFHAYTIDPSYTGPNAYSAAQFESFLGYIRNTLGYTYVDPTGVTTQ</sequence>
<evidence type="ECO:0000256" key="1">
    <source>
        <dbReference type="SAM" id="MobiDB-lite"/>
    </source>
</evidence>
<dbReference type="PROSITE" id="PS51257">
    <property type="entry name" value="PROKAR_LIPOPROTEIN"/>
    <property type="match status" value="1"/>
</dbReference>
<organism evidence="2 3">
    <name type="scientific">Meiothermus ruber (strain ATCC 35948 / DSM 1279 / VKM B-1258 / 21)</name>
    <name type="common">Thermus ruber</name>
    <dbReference type="NCBI Taxonomy" id="504728"/>
    <lineage>
        <taxon>Bacteria</taxon>
        <taxon>Thermotogati</taxon>
        <taxon>Deinococcota</taxon>
        <taxon>Deinococci</taxon>
        <taxon>Thermales</taxon>
        <taxon>Thermaceae</taxon>
        <taxon>Meiothermus</taxon>
    </lineage>
</organism>
<proteinExistence type="predicted"/>
<protein>
    <recommendedName>
        <fullName evidence="4">DUF2334 domain-containing protein</fullName>
    </recommendedName>
</protein>
<dbReference type="AlphaFoldDB" id="A0A806CPW8"/>
<dbReference type="KEGG" id="mrb:Mrub_1310"/>
<dbReference type="Proteomes" id="UP000006655">
    <property type="component" value="Chromosome"/>
</dbReference>
<reference evidence="2 3" key="1">
    <citation type="journal article" date="2010" name="Stand. Genomic Sci.">
        <title>Complete genome sequence of Meiothermus ruber type strain (21).</title>
        <authorList>
            <person name="Tindall B.J."/>
            <person name="Sikorski J."/>
            <person name="Lucas S."/>
            <person name="Goltsman E."/>
            <person name="Copeland A."/>
            <person name="Glavina Del Rio T."/>
            <person name="Nolan M."/>
            <person name="Tice H."/>
            <person name="Cheng J.F."/>
            <person name="Han C."/>
            <person name="Pitluck S."/>
            <person name="Liolios K."/>
            <person name="Ivanova N."/>
            <person name="Mavromatis K."/>
            <person name="Ovchinnikova G."/>
            <person name="Pati A."/>
            <person name="Fahnrich R."/>
            <person name="Goodwin L."/>
            <person name="Chen A."/>
            <person name="Palaniappan K."/>
            <person name="Land M."/>
            <person name="Hauser L."/>
            <person name="Chang Y.J."/>
            <person name="Jeffries C.D."/>
            <person name="Rohde M."/>
            <person name="Goker M."/>
            <person name="Woyke T."/>
            <person name="Bristow J."/>
            <person name="Eisen J.A."/>
            <person name="Markowitz V."/>
            <person name="Hugenholtz P."/>
            <person name="Kyrpides N.C."/>
            <person name="Klenk H.P."/>
            <person name="Lapidus A."/>
        </authorList>
    </citation>
    <scope>NUCLEOTIDE SEQUENCE [LARGE SCALE GENOMIC DNA]</scope>
    <source>
        <strain evidence="3">ATCC 35948 / DSM 1279 / VKM B-1258 / 21</strain>
    </source>
</reference>
<dbReference type="Pfam" id="PF10096">
    <property type="entry name" value="DUF2334"/>
    <property type="match status" value="1"/>
</dbReference>
<evidence type="ECO:0008006" key="4">
    <source>
        <dbReference type="Google" id="ProtNLM"/>
    </source>
</evidence>
<gene>
    <name evidence="2" type="ordered locus">Mrub_1310</name>
</gene>
<name>A0A806CPW8_MEIRD</name>
<dbReference type="InterPro" id="IPR018763">
    <property type="entry name" value="DUF2334"/>
</dbReference>
<accession>A0A806CPW8</accession>
<keyword evidence="3" id="KW-1185">Reference proteome</keyword>
<evidence type="ECO:0000313" key="3">
    <source>
        <dbReference type="Proteomes" id="UP000006655"/>
    </source>
</evidence>
<dbReference type="CDD" id="cd10923">
    <property type="entry name" value="CE4_COG5298"/>
    <property type="match status" value="1"/>
</dbReference>
<evidence type="ECO:0000313" key="2">
    <source>
        <dbReference type="EMBL" id="ADD28072.1"/>
    </source>
</evidence>
<dbReference type="EMBL" id="CP001743">
    <property type="protein sequence ID" value="ADD28072.1"/>
    <property type="molecule type" value="Genomic_DNA"/>
</dbReference>